<dbReference type="InterPro" id="IPR041588">
    <property type="entry name" value="Integrase_H2C2"/>
</dbReference>
<dbReference type="Pfam" id="PF00078">
    <property type="entry name" value="RVT_1"/>
    <property type="match status" value="1"/>
</dbReference>
<accession>A0ABQ5GJ64</accession>
<dbReference type="Gene3D" id="1.10.340.70">
    <property type="match status" value="1"/>
</dbReference>
<feature type="domain" description="Reverse transcriptase" evidence="1">
    <location>
        <begin position="1"/>
        <end position="82"/>
    </location>
</feature>
<dbReference type="Gene3D" id="3.30.70.270">
    <property type="match status" value="1"/>
</dbReference>
<sequence length="230" mass="26499">MPLGLTNAPTVFMDLMNRVCKPYLDKFVIVFIDDILIYSKTKEEHEVHLKRILEILPEEKLYANFLKCEFWLEEVRFLGHVVNKEGIHIDPSKIETMNNLKAPSTPLEICQFLGVAGQGIGSVLIQRGKENVVADALSRKERVKPVRVREMSMAICSNIKSKILEAQREEFKEVNVQGETLRGLDEQMEHKEDDVMYLIHPGADKMYHDLIDVYWWPGMKKDIPSMLASV</sequence>
<dbReference type="Proteomes" id="UP001151760">
    <property type="component" value="Unassembled WGS sequence"/>
</dbReference>
<dbReference type="PANTHER" id="PTHR24559:SF427">
    <property type="entry name" value="RNA-DIRECTED DNA POLYMERASE"/>
    <property type="match status" value="1"/>
</dbReference>
<protein>
    <submittedName>
        <fullName evidence="2">Reverse transcriptase domain-containing protein</fullName>
    </submittedName>
</protein>
<keyword evidence="2" id="KW-0808">Transferase</keyword>
<reference evidence="2" key="2">
    <citation type="submission" date="2022-01" db="EMBL/GenBank/DDBJ databases">
        <authorList>
            <person name="Yamashiro T."/>
            <person name="Shiraishi A."/>
            <person name="Satake H."/>
            <person name="Nakayama K."/>
        </authorList>
    </citation>
    <scope>NUCLEOTIDE SEQUENCE</scope>
</reference>
<dbReference type="InterPro" id="IPR043128">
    <property type="entry name" value="Rev_trsase/Diguanyl_cyclase"/>
</dbReference>
<dbReference type="InterPro" id="IPR053134">
    <property type="entry name" value="RNA-dir_DNA_polymerase"/>
</dbReference>
<keyword evidence="2" id="KW-0548">Nucleotidyltransferase</keyword>
<dbReference type="Pfam" id="PF17921">
    <property type="entry name" value="Integrase_H2C2"/>
    <property type="match status" value="1"/>
</dbReference>
<dbReference type="EMBL" id="BQNB010018536">
    <property type="protein sequence ID" value="GJT75504.1"/>
    <property type="molecule type" value="Genomic_DNA"/>
</dbReference>
<dbReference type="InterPro" id="IPR000477">
    <property type="entry name" value="RT_dom"/>
</dbReference>
<keyword evidence="3" id="KW-1185">Reference proteome</keyword>
<dbReference type="SUPFAM" id="SSF56672">
    <property type="entry name" value="DNA/RNA polymerases"/>
    <property type="match status" value="1"/>
</dbReference>
<evidence type="ECO:0000259" key="1">
    <source>
        <dbReference type="PROSITE" id="PS50878"/>
    </source>
</evidence>
<reference evidence="2" key="1">
    <citation type="journal article" date="2022" name="Int. J. Mol. Sci.">
        <title>Draft Genome of Tanacetum Coccineum: Genomic Comparison of Closely Related Tanacetum-Family Plants.</title>
        <authorList>
            <person name="Yamashiro T."/>
            <person name="Shiraishi A."/>
            <person name="Nakayama K."/>
            <person name="Satake H."/>
        </authorList>
    </citation>
    <scope>NUCLEOTIDE SEQUENCE</scope>
</reference>
<dbReference type="InterPro" id="IPR043502">
    <property type="entry name" value="DNA/RNA_pol_sf"/>
</dbReference>
<gene>
    <name evidence="2" type="ORF">Tco_1042229</name>
</gene>
<evidence type="ECO:0000313" key="3">
    <source>
        <dbReference type="Proteomes" id="UP001151760"/>
    </source>
</evidence>
<dbReference type="PANTHER" id="PTHR24559">
    <property type="entry name" value="TRANSPOSON TY3-I GAG-POL POLYPROTEIN"/>
    <property type="match status" value="1"/>
</dbReference>
<evidence type="ECO:0000313" key="2">
    <source>
        <dbReference type="EMBL" id="GJT75504.1"/>
    </source>
</evidence>
<comment type="caution">
    <text evidence="2">The sequence shown here is derived from an EMBL/GenBank/DDBJ whole genome shotgun (WGS) entry which is preliminary data.</text>
</comment>
<dbReference type="PROSITE" id="PS50878">
    <property type="entry name" value="RT_POL"/>
    <property type="match status" value="1"/>
</dbReference>
<dbReference type="CDD" id="cd01647">
    <property type="entry name" value="RT_LTR"/>
    <property type="match status" value="1"/>
</dbReference>
<proteinExistence type="predicted"/>
<organism evidence="2 3">
    <name type="scientific">Tanacetum coccineum</name>
    <dbReference type="NCBI Taxonomy" id="301880"/>
    <lineage>
        <taxon>Eukaryota</taxon>
        <taxon>Viridiplantae</taxon>
        <taxon>Streptophyta</taxon>
        <taxon>Embryophyta</taxon>
        <taxon>Tracheophyta</taxon>
        <taxon>Spermatophyta</taxon>
        <taxon>Magnoliopsida</taxon>
        <taxon>eudicotyledons</taxon>
        <taxon>Gunneridae</taxon>
        <taxon>Pentapetalae</taxon>
        <taxon>asterids</taxon>
        <taxon>campanulids</taxon>
        <taxon>Asterales</taxon>
        <taxon>Asteraceae</taxon>
        <taxon>Asteroideae</taxon>
        <taxon>Anthemideae</taxon>
        <taxon>Anthemidinae</taxon>
        <taxon>Tanacetum</taxon>
    </lineage>
</organism>
<keyword evidence="2" id="KW-0695">RNA-directed DNA polymerase</keyword>
<dbReference type="GO" id="GO:0003964">
    <property type="term" value="F:RNA-directed DNA polymerase activity"/>
    <property type="evidence" value="ECO:0007669"/>
    <property type="project" value="UniProtKB-KW"/>
</dbReference>
<name>A0ABQ5GJ64_9ASTR</name>